<keyword evidence="3" id="KW-0378">Hydrolase</keyword>
<dbReference type="SUPFAM" id="SSF52540">
    <property type="entry name" value="P-loop containing nucleoside triphosphate hydrolases"/>
    <property type="match status" value="1"/>
</dbReference>
<gene>
    <name evidence="8" type="ORF">BUALT_Bualt17G0019800</name>
</gene>
<dbReference type="GO" id="GO:0005524">
    <property type="term" value="F:ATP binding"/>
    <property type="evidence" value="ECO:0007669"/>
    <property type="project" value="UniProtKB-KW"/>
</dbReference>
<dbReference type="PANTHER" id="PTHR18934:SF91">
    <property type="entry name" value="PRE-MRNA-SPLICING FACTOR ATP-DEPENDENT RNA HELICASE PRP16"/>
    <property type="match status" value="1"/>
</dbReference>
<keyword evidence="5" id="KW-0067">ATP-binding</keyword>
<dbReference type="GO" id="GO:0016787">
    <property type="term" value="F:hydrolase activity"/>
    <property type="evidence" value="ECO:0007669"/>
    <property type="project" value="UniProtKB-KW"/>
</dbReference>
<dbReference type="Proteomes" id="UP000826271">
    <property type="component" value="Unassembled WGS sequence"/>
</dbReference>
<evidence type="ECO:0000256" key="5">
    <source>
        <dbReference type="ARBA" id="ARBA00022840"/>
    </source>
</evidence>
<organism evidence="8 9">
    <name type="scientific">Buddleja alternifolia</name>
    <dbReference type="NCBI Taxonomy" id="168488"/>
    <lineage>
        <taxon>Eukaryota</taxon>
        <taxon>Viridiplantae</taxon>
        <taxon>Streptophyta</taxon>
        <taxon>Embryophyta</taxon>
        <taxon>Tracheophyta</taxon>
        <taxon>Spermatophyta</taxon>
        <taxon>Magnoliopsida</taxon>
        <taxon>eudicotyledons</taxon>
        <taxon>Gunneridae</taxon>
        <taxon>Pentapetalae</taxon>
        <taxon>asterids</taxon>
        <taxon>lamiids</taxon>
        <taxon>Lamiales</taxon>
        <taxon>Scrophulariaceae</taxon>
        <taxon>Buddlejeae</taxon>
        <taxon>Buddleja</taxon>
    </lineage>
</organism>
<dbReference type="GO" id="GO:0003723">
    <property type="term" value="F:RNA binding"/>
    <property type="evidence" value="ECO:0007669"/>
    <property type="project" value="TreeGrafter"/>
</dbReference>
<evidence type="ECO:0000313" key="9">
    <source>
        <dbReference type="Proteomes" id="UP000826271"/>
    </source>
</evidence>
<evidence type="ECO:0000256" key="1">
    <source>
        <dbReference type="ARBA" id="ARBA00012552"/>
    </source>
</evidence>
<accession>A0AAV6WET6</accession>
<dbReference type="EMBL" id="WHWC01000017">
    <property type="protein sequence ID" value="KAG8365897.1"/>
    <property type="molecule type" value="Genomic_DNA"/>
</dbReference>
<dbReference type="InterPro" id="IPR027417">
    <property type="entry name" value="P-loop_NTPase"/>
</dbReference>
<dbReference type="PANTHER" id="PTHR18934">
    <property type="entry name" value="ATP-DEPENDENT RNA HELICASE"/>
    <property type="match status" value="1"/>
</dbReference>
<evidence type="ECO:0000256" key="3">
    <source>
        <dbReference type="ARBA" id="ARBA00022801"/>
    </source>
</evidence>
<name>A0AAV6WET6_9LAMI</name>
<evidence type="ECO:0000256" key="2">
    <source>
        <dbReference type="ARBA" id="ARBA00022741"/>
    </source>
</evidence>
<evidence type="ECO:0000256" key="6">
    <source>
        <dbReference type="ARBA" id="ARBA00047984"/>
    </source>
</evidence>
<comment type="caution">
    <text evidence="8">The sequence shown here is derived from an EMBL/GenBank/DDBJ whole genome shotgun (WGS) entry which is preliminary data.</text>
</comment>
<feature type="region of interest" description="Disordered" evidence="7">
    <location>
        <begin position="83"/>
        <end position="102"/>
    </location>
</feature>
<evidence type="ECO:0000313" key="8">
    <source>
        <dbReference type="EMBL" id="KAG8365897.1"/>
    </source>
</evidence>
<dbReference type="GO" id="GO:0003724">
    <property type="term" value="F:RNA helicase activity"/>
    <property type="evidence" value="ECO:0007669"/>
    <property type="project" value="UniProtKB-EC"/>
</dbReference>
<reference evidence="8" key="1">
    <citation type="submission" date="2019-10" db="EMBL/GenBank/DDBJ databases">
        <authorList>
            <person name="Zhang R."/>
            <person name="Pan Y."/>
            <person name="Wang J."/>
            <person name="Ma R."/>
            <person name="Yu S."/>
        </authorList>
    </citation>
    <scope>NUCLEOTIDE SEQUENCE</scope>
    <source>
        <strain evidence="8">LA-IB0</strain>
        <tissue evidence="8">Leaf</tissue>
    </source>
</reference>
<dbReference type="Pfam" id="PF21010">
    <property type="entry name" value="HA2_C"/>
    <property type="match status" value="1"/>
</dbReference>
<keyword evidence="4" id="KW-0347">Helicase</keyword>
<comment type="catalytic activity">
    <reaction evidence="6">
        <text>ATP + H2O = ADP + phosphate + H(+)</text>
        <dbReference type="Rhea" id="RHEA:13065"/>
        <dbReference type="ChEBI" id="CHEBI:15377"/>
        <dbReference type="ChEBI" id="CHEBI:15378"/>
        <dbReference type="ChEBI" id="CHEBI:30616"/>
        <dbReference type="ChEBI" id="CHEBI:43474"/>
        <dbReference type="ChEBI" id="CHEBI:456216"/>
        <dbReference type="EC" id="3.6.4.13"/>
    </reaction>
</comment>
<dbReference type="EC" id="3.6.4.13" evidence="1"/>
<evidence type="ECO:0000256" key="4">
    <source>
        <dbReference type="ARBA" id="ARBA00022806"/>
    </source>
</evidence>
<keyword evidence="2" id="KW-0547">Nucleotide-binding</keyword>
<dbReference type="AlphaFoldDB" id="A0AAV6WET6"/>
<proteinExistence type="predicted"/>
<evidence type="ECO:0000256" key="7">
    <source>
        <dbReference type="SAM" id="MobiDB-lite"/>
    </source>
</evidence>
<keyword evidence="9" id="KW-1185">Reference proteome</keyword>
<sequence>MGEKGGYVYEVLTIVSMLSVPSVFFRPKDKVDESDAAWEKFFVPESDHLTMLKIYQQWESSEYSDDWCNKHFLHVKELRKDREEGGGEVSQLQKESAIQLAP</sequence>
<protein>
    <recommendedName>
        <fullName evidence="1">RNA helicase</fullName>
        <ecNumber evidence="1">3.6.4.13</ecNumber>
    </recommendedName>
</protein>